<proteinExistence type="predicted"/>
<dbReference type="EMBL" id="JACRKR010000043">
    <property type="protein sequence ID" value="MBI5078563.1"/>
    <property type="molecule type" value="Genomic_DNA"/>
</dbReference>
<gene>
    <name evidence="2" type="ORF">HZB08_00885</name>
</gene>
<evidence type="ECO:0000313" key="3">
    <source>
        <dbReference type="Proteomes" id="UP000808761"/>
    </source>
</evidence>
<organism evidence="2 3">
    <name type="scientific">Candidatus Saganbacteria bacterium</name>
    <dbReference type="NCBI Taxonomy" id="2575572"/>
    <lineage>
        <taxon>Bacteria</taxon>
        <taxon>Bacillati</taxon>
        <taxon>Saganbacteria</taxon>
    </lineage>
</organism>
<dbReference type="Proteomes" id="UP000808761">
    <property type="component" value="Unassembled WGS sequence"/>
</dbReference>
<evidence type="ECO:0000313" key="2">
    <source>
        <dbReference type="EMBL" id="MBI5078563.1"/>
    </source>
</evidence>
<accession>A0A9D6UKM6</accession>
<evidence type="ECO:0008006" key="4">
    <source>
        <dbReference type="Google" id="ProtNLM"/>
    </source>
</evidence>
<keyword evidence="1" id="KW-0732">Signal</keyword>
<dbReference type="AlphaFoldDB" id="A0A9D6UKM6"/>
<reference evidence="2" key="1">
    <citation type="submission" date="2020-07" db="EMBL/GenBank/DDBJ databases">
        <title>Huge and variable diversity of episymbiotic CPR bacteria and DPANN archaea in groundwater ecosystems.</title>
        <authorList>
            <person name="He C.Y."/>
            <person name="Keren R."/>
            <person name="Whittaker M."/>
            <person name="Farag I.F."/>
            <person name="Doudna J."/>
            <person name="Cate J.H.D."/>
            <person name="Banfield J.F."/>
        </authorList>
    </citation>
    <scope>NUCLEOTIDE SEQUENCE</scope>
    <source>
        <strain evidence="2">NC_groundwater_1860_Pr3_B-0.1um_51_7</strain>
    </source>
</reference>
<comment type="caution">
    <text evidence="2">The sequence shown here is derived from an EMBL/GenBank/DDBJ whole genome shotgun (WGS) entry which is preliminary data.</text>
</comment>
<feature type="signal peptide" evidence="1">
    <location>
        <begin position="1"/>
        <end position="26"/>
    </location>
</feature>
<evidence type="ECO:0000256" key="1">
    <source>
        <dbReference type="SAM" id="SignalP"/>
    </source>
</evidence>
<feature type="chain" id="PRO_5039193589" description="Outer membrane protein beta-barrel domain-containing protein" evidence="1">
    <location>
        <begin position="27"/>
        <end position="219"/>
    </location>
</feature>
<sequence length="219" mass="23651">MKKSIIFGVCAVFFFPGVLISLPARAAEGGEVKMSLKELYSLSNRKSYRLGLRGSVISPTDSINVNKDSTMDFGLEFDAKLNENFDNGPRFGIVSKKLKVGSTIDANYTAMKFGFGGRIYMLYWGEYGSTHGFFNLYAAGEADYYTVNKAADITNLATNPPSFAGMGVYGGIGVELAFGPNTSGFVEAGYQKTNIKSSSNDELPLDGYVVATGARLAFF</sequence>
<name>A0A9D6UKM6_UNCSA</name>
<protein>
    <recommendedName>
        <fullName evidence="4">Outer membrane protein beta-barrel domain-containing protein</fullName>
    </recommendedName>
</protein>